<keyword evidence="4" id="KW-1185">Reference proteome</keyword>
<evidence type="ECO:0000313" key="4">
    <source>
        <dbReference type="Proteomes" id="UP001596103"/>
    </source>
</evidence>
<feature type="transmembrane region" description="Helical" evidence="2">
    <location>
        <begin position="89"/>
        <end position="109"/>
    </location>
</feature>
<feature type="transmembrane region" description="Helical" evidence="2">
    <location>
        <begin position="200"/>
        <end position="218"/>
    </location>
</feature>
<evidence type="ECO:0000256" key="1">
    <source>
        <dbReference type="SAM" id="MobiDB-lite"/>
    </source>
</evidence>
<feature type="region of interest" description="Disordered" evidence="1">
    <location>
        <begin position="1"/>
        <end position="21"/>
    </location>
</feature>
<feature type="transmembrane region" description="Helical" evidence="2">
    <location>
        <begin position="64"/>
        <end position="82"/>
    </location>
</feature>
<feature type="transmembrane region" description="Helical" evidence="2">
    <location>
        <begin position="142"/>
        <end position="163"/>
    </location>
</feature>
<proteinExistence type="predicted"/>
<comment type="caution">
    <text evidence="3">The sequence shown here is derived from an EMBL/GenBank/DDBJ whole genome shotgun (WGS) entry which is preliminary data.</text>
</comment>
<keyword evidence="2" id="KW-1133">Transmembrane helix</keyword>
<keyword evidence="2" id="KW-0812">Transmembrane</keyword>
<sequence>MTHSAASTVSGQRTNQTKRPRPSPLRFAVRALLGAAIVASLLCGLAAGLARLGVPLPAHAVSRAAWHGVLMIPVFFGAAISLERAVAIGSAWCFSAPAAAALAGVLLLAGAPVPLAQAALLIAGAVLFAGSIVVLRKQLALHLAVLAIATVCWSAGNLAWIVFGDPLAAVPYWLAFLVLTIVAERLELTRMRPMRPATHYLFYGCVTLLLAGLVIALWQPDLGLRIFAASCVLLLFWLARYDIARHTVRQRGLTRFIAVALLSGYGWLGVSGLLGMDGAFAAGHPWHDAALHALTLGFVFSMVFGHAPIVLPAITGLRVRYSPLFYLPLGLLHTAVGLRVIGVLAGDFNVRRLGSEAAAVALLVFMVTLLTAVLSARRKASSN</sequence>
<dbReference type="RefSeq" id="WP_377708728.1">
    <property type="nucleotide sequence ID" value="NZ_JBHSMP010000003.1"/>
</dbReference>
<feature type="transmembrane region" description="Helical" evidence="2">
    <location>
        <begin position="224"/>
        <end position="241"/>
    </location>
</feature>
<feature type="transmembrane region" description="Helical" evidence="2">
    <location>
        <begin position="253"/>
        <end position="270"/>
    </location>
</feature>
<dbReference type="EMBL" id="JBHSMP010000003">
    <property type="protein sequence ID" value="MFC5427360.1"/>
    <property type="molecule type" value="Genomic_DNA"/>
</dbReference>
<keyword evidence="2" id="KW-0472">Membrane</keyword>
<feature type="transmembrane region" description="Helical" evidence="2">
    <location>
        <begin position="27"/>
        <end position="52"/>
    </location>
</feature>
<name>A0ABW0J2V9_9BURK</name>
<evidence type="ECO:0000256" key="2">
    <source>
        <dbReference type="SAM" id="Phobius"/>
    </source>
</evidence>
<feature type="transmembrane region" description="Helical" evidence="2">
    <location>
        <begin position="357"/>
        <end position="376"/>
    </location>
</feature>
<reference evidence="4" key="1">
    <citation type="journal article" date="2019" name="Int. J. Syst. Evol. Microbiol.">
        <title>The Global Catalogue of Microorganisms (GCM) 10K type strain sequencing project: providing services to taxonomists for standard genome sequencing and annotation.</title>
        <authorList>
            <consortium name="The Broad Institute Genomics Platform"/>
            <consortium name="The Broad Institute Genome Sequencing Center for Infectious Disease"/>
            <person name="Wu L."/>
            <person name="Ma J."/>
        </authorList>
    </citation>
    <scope>NUCLEOTIDE SEQUENCE [LARGE SCALE GENOMIC DNA]</scope>
    <source>
        <strain evidence="4">CCUG 56042</strain>
    </source>
</reference>
<evidence type="ECO:0000313" key="3">
    <source>
        <dbReference type="EMBL" id="MFC5427360.1"/>
    </source>
</evidence>
<accession>A0ABW0J2V9</accession>
<feature type="transmembrane region" description="Helical" evidence="2">
    <location>
        <begin position="290"/>
        <end position="311"/>
    </location>
</feature>
<organism evidence="3 4">
    <name type="scientific">Paraburkholderia denitrificans</name>
    <dbReference type="NCBI Taxonomy" id="694025"/>
    <lineage>
        <taxon>Bacteria</taxon>
        <taxon>Pseudomonadati</taxon>
        <taxon>Pseudomonadota</taxon>
        <taxon>Betaproteobacteria</taxon>
        <taxon>Burkholderiales</taxon>
        <taxon>Burkholderiaceae</taxon>
        <taxon>Paraburkholderia</taxon>
    </lineage>
</organism>
<feature type="compositionally biased region" description="Polar residues" evidence="1">
    <location>
        <begin position="1"/>
        <end position="15"/>
    </location>
</feature>
<feature type="transmembrane region" description="Helical" evidence="2">
    <location>
        <begin position="323"/>
        <end position="345"/>
    </location>
</feature>
<dbReference type="Proteomes" id="UP001596103">
    <property type="component" value="Unassembled WGS sequence"/>
</dbReference>
<feature type="transmembrane region" description="Helical" evidence="2">
    <location>
        <begin position="169"/>
        <end position="188"/>
    </location>
</feature>
<gene>
    <name evidence="3" type="ORF">ACFPTO_00815</name>
</gene>
<protein>
    <recommendedName>
        <fullName evidence="5">NnrS family protein</fullName>
    </recommendedName>
</protein>
<evidence type="ECO:0008006" key="5">
    <source>
        <dbReference type="Google" id="ProtNLM"/>
    </source>
</evidence>
<feature type="transmembrane region" description="Helical" evidence="2">
    <location>
        <begin position="115"/>
        <end position="135"/>
    </location>
</feature>